<feature type="compositionally biased region" description="Basic residues" evidence="1">
    <location>
        <begin position="430"/>
        <end position="440"/>
    </location>
</feature>
<feature type="compositionally biased region" description="Basic and acidic residues" evidence="1">
    <location>
        <begin position="383"/>
        <end position="405"/>
    </location>
</feature>
<feature type="region of interest" description="Disordered" evidence="1">
    <location>
        <begin position="975"/>
        <end position="1094"/>
    </location>
</feature>
<gene>
    <name evidence="2" type="ORF">DAEQUDRAFT_809202</name>
</gene>
<name>A0A165SPZ2_9APHY</name>
<feature type="compositionally biased region" description="Basic and acidic residues" evidence="1">
    <location>
        <begin position="166"/>
        <end position="178"/>
    </location>
</feature>
<dbReference type="STRING" id="1314783.A0A165SPZ2"/>
<feature type="compositionally biased region" description="Polar residues" evidence="1">
    <location>
        <begin position="75"/>
        <end position="88"/>
    </location>
</feature>
<dbReference type="OrthoDB" id="2804307at2759"/>
<sequence length="1094" mass="117721">MDANVLRTLQPVDLQQLARKYNIADNLTNETTIDLLLEAFSRGVGEGDNANISKTRDANTCAPLASQGPRGGAVGNTSSAFEDPNSSMVVERSSPEPGQGLLSSGGEPLYGSPADGDRGHGDQANGPPTNGLTTNGDPAAATRPGGAGRMADRERGRQLARYRRKAEREEEARRDAARRTRRLVHQARHDRASSPVVHELDDASRINTVRLFRRVHNTIEHEYYALDDLQERAQAALQKSLSYTKSAMMARASTYRFGGWLSYYQPGPAKWPTKEIWGEDPRARTFRQQADGMLHEEDEQTGTLPFYSRKRGPDDVPTELPHARDTPPLEKKLKRLGVLVTQERAEKLFRDIRCLAPPTKKRKITREEEKGKAVDDGQVNAVDKGKGKAVDKGKGKVVDKEKGKAVESAPPAVDDAETHAPGQASGTDKNKKRKGNGRKKQAIDDQNVTVDPNLIVDPNAMLDPSAPPRSIAQSKNLRVRHNDIPQTLSHIMKWNLARMIHGEPPYAWSKFQTDKNGHFYSEAIGFLTYGGHIVPGPVPGGHGLVFSDNVVEPGRNDPVSSSGAGLSTSASGVDQRNPDIGSAARSRDLPVVSSNIVFDRSGGTTPGAKQPSASASVDHAAPGVPPDQSAPDASLSQDGRSQSKRSSNDDDGEEEEEDVLELPPLGGYAYGPADPWHKWLMNCLLQQMALYAQRPIRPVANVHPGPSTNSTIAAQQPRAVEHQRTTLLMRNDHPPHPANLPHTAHTARPREDVGLVAQLPLSPTPSSSRFNGTALLGSSEMNATLQPSGSAPLRSNAGARLASPVESPRGSVPRLKPVARTSANVSGSAVALRGDAEQVPPAVLGATPEQHDDAMDVDVDETTDSDEPISGVAARIINVKGSYDLNGAAEARRYLDATRRASARDNTNSPVTPRTRTLATPENPLVLPVLSSPLPPSDSIPEDTNSVPEGSGNRLSAVPSVLDTSARQNLEREIFGTPEPGGAESTVHTETTRAESIKVNPVFPPIPEVDEDEDMTAEKSIESMLVPQSSPGADRLANVVEHSDDDRPTVVSPAPPATPPRRVTRSRSQLPSSPPPRRMIVKRATPSSRRGKAA</sequence>
<protein>
    <submittedName>
        <fullName evidence="2">Uncharacterized protein</fullName>
    </submittedName>
</protein>
<feature type="compositionally biased region" description="Basic and acidic residues" evidence="1">
    <location>
        <begin position="365"/>
        <end position="375"/>
    </location>
</feature>
<feature type="region of interest" description="Disordered" evidence="1">
    <location>
        <begin position="552"/>
        <end position="666"/>
    </location>
</feature>
<dbReference type="Proteomes" id="UP000076727">
    <property type="component" value="Unassembled WGS sequence"/>
</dbReference>
<dbReference type="AlphaFoldDB" id="A0A165SPZ2"/>
<accession>A0A165SPZ2</accession>
<feature type="compositionally biased region" description="Low complexity" evidence="1">
    <location>
        <begin position="560"/>
        <end position="572"/>
    </location>
</feature>
<feature type="compositionally biased region" description="Polar residues" evidence="1">
    <location>
        <begin position="904"/>
        <end position="918"/>
    </location>
</feature>
<organism evidence="2 3">
    <name type="scientific">Daedalea quercina L-15889</name>
    <dbReference type="NCBI Taxonomy" id="1314783"/>
    <lineage>
        <taxon>Eukaryota</taxon>
        <taxon>Fungi</taxon>
        <taxon>Dikarya</taxon>
        <taxon>Basidiomycota</taxon>
        <taxon>Agaricomycotina</taxon>
        <taxon>Agaricomycetes</taxon>
        <taxon>Polyporales</taxon>
        <taxon>Fomitopsis</taxon>
    </lineage>
</organism>
<feature type="region of interest" description="Disordered" evidence="1">
    <location>
        <begin position="297"/>
        <end position="326"/>
    </location>
</feature>
<feature type="compositionally biased region" description="Polar residues" evidence="1">
    <location>
        <begin position="126"/>
        <end position="135"/>
    </location>
</feature>
<feature type="region of interest" description="Disordered" evidence="1">
    <location>
        <begin position="60"/>
        <end position="190"/>
    </location>
</feature>
<evidence type="ECO:0000313" key="3">
    <source>
        <dbReference type="Proteomes" id="UP000076727"/>
    </source>
</evidence>
<feature type="region of interest" description="Disordered" evidence="1">
    <location>
        <begin position="782"/>
        <end position="815"/>
    </location>
</feature>
<feature type="region of interest" description="Disordered" evidence="1">
    <location>
        <begin position="931"/>
        <end position="956"/>
    </location>
</feature>
<dbReference type="EMBL" id="KV429041">
    <property type="protein sequence ID" value="KZT72318.1"/>
    <property type="molecule type" value="Genomic_DNA"/>
</dbReference>
<reference evidence="2 3" key="1">
    <citation type="journal article" date="2016" name="Mol. Biol. Evol.">
        <title>Comparative Genomics of Early-Diverging Mushroom-Forming Fungi Provides Insights into the Origins of Lignocellulose Decay Capabilities.</title>
        <authorList>
            <person name="Nagy L.G."/>
            <person name="Riley R."/>
            <person name="Tritt A."/>
            <person name="Adam C."/>
            <person name="Daum C."/>
            <person name="Floudas D."/>
            <person name="Sun H."/>
            <person name="Yadav J.S."/>
            <person name="Pangilinan J."/>
            <person name="Larsson K.H."/>
            <person name="Matsuura K."/>
            <person name="Barry K."/>
            <person name="Labutti K."/>
            <person name="Kuo R."/>
            <person name="Ohm R.A."/>
            <person name="Bhattacharya S.S."/>
            <person name="Shirouzu T."/>
            <person name="Yoshinaga Y."/>
            <person name="Martin F.M."/>
            <person name="Grigoriev I.V."/>
            <person name="Hibbett D.S."/>
        </authorList>
    </citation>
    <scope>NUCLEOTIDE SEQUENCE [LARGE SCALE GENOMIC DNA]</scope>
    <source>
        <strain evidence="2 3">L-15889</strain>
    </source>
</reference>
<evidence type="ECO:0000256" key="1">
    <source>
        <dbReference type="SAM" id="MobiDB-lite"/>
    </source>
</evidence>
<feature type="region of interest" description="Disordered" evidence="1">
    <location>
        <begin position="363"/>
        <end position="448"/>
    </location>
</feature>
<evidence type="ECO:0000313" key="2">
    <source>
        <dbReference type="EMBL" id="KZT72318.1"/>
    </source>
</evidence>
<proteinExistence type="predicted"/>
<keyword evidence="3" id="KW-1185">Reference proteome</keyword>
<feature type="compositionally biased region" description="Acidic residues" evidence="1">
    <location>
        <begin position="649"/>
        <end position="660"/>
    </location>
</feature>
<feature type="region of interest" description="Disordered" evidence="1">
    <location>
        <begin position="899"/>
        <end position="918"/>
    </location>
</feature>